<dbReference type="Proteomes" id="UP000544222">
    <property type="component" value="Unassembled WGS sequence"/>
</dbReference>
<dbReference type="Pfam" id="PF13407">
    <property type="entry name" value="Peripla_BP_4"/>
    <property type="match status" value="1"/>
</dbReference>
<sequence>MNPGKKITIKDIAKKSGLSAGTVDRVLHNRGEVSEKSKAKIRKTLEELHYEPNLIASSLSAKKTYLFITLIPSYNPGDYWEEVDKGIDRVMAEIAKFNVFVEKRYFNQFDAQSFFSAIDDLENAECNGVIFSPILRDKSLIFTARMKQRQIPVVFIDSQIDNADFLAYFGQPSFQSGYVGAKTLMLQVKDNQNVLLFRTLRKGFIGANQTLQRQEGFLSYLSEYRPNVSVINIELQAGNPDLNELLMRQAFDVRNNVGAAVIFNSTAYNIADFLERNDIQNVVLLGYDSLERNVHYLKQGQISVLISQRPEYQSYNAIKAMFNYVVLKQPVNHINYMPIDLLYKENVDFYTHYKQY</sequence>
<dbReference type="Gene3D" id="1.10.260.40">
    <property type="entry name" value="lambda repressor-like DNA-binding domains"/>
    <property type="match status" value="1"/>
</dbReference>
<evidence type="ECO:0000256" key="2">
    <source>
        <dbReference type="ARBA" id="ARBA00023125"/>
    </source>
</evidence>
<keyword evidence="3" id="KW-0804">Transcription</keyword>
<dbReference type="CDD" id="cd01392">
    <property type="entry name" value="HTH_LacI"/>
    <property type="match status" value="1"/>
</dbReference>
<dbReference type="GO" id="GO:0000976">
    <property type="term" value="F:transcription cis-regulatory region binding"/>
    <property type="evidence" value="ECO:0007669"/>
    <property type="project" value="TreeGrafter"/>
</dbReference>
<dbReference type="InterPro" id="IPR000843">
    <property type="entry name" value="HTH_LacI"/>
</dbReference>
<dbReference type="SUPFAM" id="SSF53822">
    <property type="entry name" value="Periplasmic binding protein-like I"/>
    <property type="match status" value="1"/>
</dbReference>
<dbReference type="AlphaFoldDB" id="A0A7W5DPA9"/>
<keyword evidence="2" id="KW-0238">DNA-binding</keyword>
<organism evidence="5 6">
    <name type="scientific">Microbacter margulisiae</name>
    <dbReference type="NCBI Taxonomy" id="1350067"/>
    <lineage>
        <taxon>Bacteria</taxon>
        <taxon>Pseudomonadati</taxon>
        <taxon>Bacteroidota</taxon>
        <taxon>Bacteroidia</taxon>
        <taxon>Bacteroidales</taxon>
        <taxon>Porphyromonadaceae</taxon>
        <taxon>Microbacter</taxon>
    </lineage>
</organism>
<evidence type="ECO:0000256" key="3">
    <source>
        <dbReference type="ARBA" id="ARBA00023163"/>
    </source>
</evidence>
<evidence type="ECO:0000256" key="1">
    <source>
        <dbReference type="ARBA" id="ARBA00023015"/>
    </source>
</evidence>
<dbReference type="PANTHER" id="PTHR30146:SF144">
    <property type="entry name" value="LACI-FAMILY TRANSCRIPTION REGULATOR"/>
    <property type="match status" value="1"/>
</dbReference>
<dbReference type="PANTHER" id="PTHR30146">
    <property type="entry name" value="LACI-RELATED TRANSCRIPTIONAL REPRESSOR"/>
    <property type="match status" value="1"/>
</dbReference>
<accession>A0A7W5DPA9</accession>
<feature type="domain" description="HTH lacI-type" evidence="4">
    <location>
        <begin position="7"/>
        <end position="61"/>
    </location>
</feature>
<dbReference type="SMART" id="SM00354">
    <property type="entry name" value="HTH_LACI"/>
    <property type="match status" value="1"/>
</dbReference>
<proteinExistence type="predicted"/>
<dbReference type="RefSeq" id="WP_183412453.1">
    <property type="nucleotide sequence ID" value="NZ_JACHYB010000001.1"/>
</dbReference>
<dbReference type="EMBL" id="JACHYB010000001">
    <property type="protein sequence ID" value="MBB3186580.1"/>
    <property type="molecule type" value="Genomic_DNA"/>
</dbReference>
<dbReference type="PROSITE" id="PS50932">
    <property type="entry name" value="HTH_LACI_2"/>
    <property type="match status" value="1"/>
</dbReference>
<keyword evidence="1" id="KW-0805">Transcription regulation</keyword>
<evidence type="ECO:0000313" key="6">
    <source>
        <dbReference type="Proteomes" id="UP000544222"/>
    </source>
</evidence>
<dbReference type="Pfam" id="PF00356">
    <property type="entry name" value="LacI"/>
    <property type="match status" value="1"/>
</dbReference>
<name>A0A7W5DPA9_9PORP</name>
<protein>
    <submittedName>
        <fullName evidence="5">LacI family transcriptional regulator</fullName>
    </submittedName>
</protein>
<reference evidence="5 6" key="1">
    <citation type="submission" date="2020-08" db="EMBL/GenBank/DDBJ databases">
        <title>Genomic Encyclopedia of Type Strains, Phase IV (KMG-IV): sequencing the most valuable type-strain genomes for metagenomic binning, comparative biology and taxonomic classification.</title>
        <authorList>
            <person name="Goeker M."/>
        </authorList>
    </citation>
    <scope>NUCLEOTIDE SEQUENCE [LARGE SCALE GENOMIC DNA]</scope>
    <source>
        <strain evidence="5 6">DSM 27471</strain>
    </source>
</reference>
<dbReference type="InterPro" id="IPR025997">
    <property type="entry name" value="SBP_2_dom"/>
</dbReference>
<gene>
    <name evidence="5" type="ORF">FHX64_000743</name>
</gene>
<dbReference type="GO" id="GO:0003700">
    <property type="term" value="F:DNA-binding transcription factor activity"/>
    <property type="evidence" value="ECO:0007669"/>
    <property type="project" value="TreeGrafter"/>
</dbReference>
<comment type="caution">
    <text evidence="5">The sequence shown here is derived from an EMBL/GenBank/DDBJ whole genome shotgun (WGS) entry which is preliminary data.</text>
</comment>
<dbReference type="SUPFAM" id="SSF47413">
    <property type="entry name" value="lambda repressor-like DNA-binding domains"/>
    <property type="match status" value="1"/>
</dbReference>
<evidence type="ECO:0000313" key="5">
    <source>
        <dbReference type="EMBL" id="MBB3186580.1"/>
    </source>
</evidence>
<dbReference type="InterPro" id="IPR028082">
    <property type="entry name" value="Peripla_BP_I"/>
</dbReference>
<evidence type="ECO:0000259" key="4">
    <source>
        <dbReference type="PROSITE" id="PS50932"/>
    </source>
</evidence>
<dbReference type="InterPro" id="IPR010982">
    <property type="entry name" value="Lambda_DNA-bd_dom_sf"/>
</dbReference>
<keyword evidence="6" id="KW-1185">Reference proteome</keyword>
<dbReference type="Gene3D" id="3.40.50.2300">
    <property type="match status" value="2"/>
</dbReference>
<dbReference type="CDD" id="cd06307">
    <property type="entry name" value="PBP1_sugar_binding"/>
    <property type="match status" value="1"/>
</dbReference>